<dbReference type="OrthoDB" id="2635300at2759"/>
<accession>A0A9P7A3B1</accession>
<feature type="region of interest" description="Disordered" evidence="1">
    <location>
        <begin position="1"/>
        <end position="112"/>
    </location>
</feature>
<comment type="caution">
    <text evidence="3">The sequence shown here is derived from an EMBL/GenBank/DDBJ whole genome shotgun (WGS) entry which is preliminary data.</text>
</comment>
<feature type="domain" description="DUF6532" evidence="2">
    <location>
        <begin position="321"/>
        <end position="526"/>
    </location>
</feature>
<dbReference type="Proteomes" id="UP000714275">
    <property type="component" value="Unassembled WGS sequence"/>
</dbReference>
<proteinExistence type="predicted"/>
<dbReference type="Pfam" id="PF20149">
    <property type="entry name" value="DUF6532"/>
    <property type="match status" value="1"/>
</dbReference>
<dbReference type="AlphaFoldDB" id="A0A9P7A3B1"/>
<sequence>MDKKSVEANTLQSDSQHAHSSRPHFHEARLSERFGFKPPQQDLIQPSHSYNKTREEATQRSSNHDQFENGAHANYMEYDEDLSRSAEDSKEDEDDPAFNDAFSVNRDDNDDTLMELGQDDNERDGPDVFDVLELTQKTDGTRLLPRLVYQAYTSSHRHSHVRAHLKPPSQHPPRYVSCRRSLENACTSSSRLEPSQCAPQIAPSEKYSAHVRPQHHSAARSKSPNANGSRGSTRGLSPHHSTFSSSRIQPPSRGRSLSWPPPKQHDHVPSPTPTSGRSHSHSCTPDQHHQPKNRGEGTNKQTNPSKLRFYPPCWQAFLQAAKLEMRLQAVLTHPVPEHPDTQKLVREVLDAVLWKYHSKKIKMEKGYFPEYSAQMSRLLCDDLFTFHMELKKVIISIAKQLYGIFPKGGGTRREAPQKHVADAASKLIKSGEYLQIPDSSDGKYKNFVSQVLKDACHDFYYGNSKKALKLTNEFQCSIPINSLILVAAVTKGVITGFRDTGTDKVPDLSADRCRSDFNAIQKSVDKLMENPEHRQELDEMLEEWAEYGMMDELQDDSDGASGSEDVNIIM</sequence>
<feature type="compositionally biased region" description="Basic and acidic residues" evidence="1">
    <location>
        <begin position="24"/>
        <end position="35"/>
    </location>
</feature>
<name>A0A9P7A3B1_9AGAM</name>
<gene>
    <name evidence="3" type="ORF">EV702DRAFT_1193807</name>
</gene>
<feature type="region of interest" description="Disordered" evidence="1">
    <location>
        <begin position="205"/>
        <end position="306"/>
    </location>
</feature>
<dbReference type="InterPro" id="IPR045341">
    <property type="entry name" value="DUF6532"/>
</dbReference>
<evidence type="ECO:0000256" key="1">
    <source>
        <dbReference type="SAM" id="MobiDB-lite"/>
    </source>
</evidence>
<feature type="compositionally biased region" description="Polar residues" evidence="1">
    <location>
        <begin position="273"/>
        <end position="285"/>
    </location>
</feature>
<keyword evidence="4" id="KW-1185">Reference proteome</keyword>
<organism evidence="3 4">
    <name type="scientific">Suillus placidus</name>
    <dbReference type="NCBI Taxonomy" id="48579"/>
    <lineage>
        <taxon>Eukaryota</taxon>
        <taxon>Fungi</taxon>
        <taxon>Dikarya</taxon>
        <taxon>Basidiomycota</taxon>
        <taxon>Agaricomycotina</taxon>
        <taxon>Agaricomycetes</taxon>
        <taxon>Agaricomycetidae</taxon>
        <taxon>Boletales</taxon>
        <taxon>Suillineae</taxon>
        <taxon>Suillaceae</taxon>
        <taxon>Suillus</taxon>
    </lineage>
</organism>
<evidence type="ECO:0000313" key="3">
    <source>
        <dbReference type="EMBL" id="KAG1780972.1"/>
    </source>
</evidence>
<protein>
    <recommendedName>
        <fullName evidence="2">DUF6532 domain-containing protein</fullName>
    </recommendedName>
</protein>
<feature type="compositionally biased region" description="Basic and acidic residues" evidence="1">
    <location>
        <begin position="52"/>
        <end position="67"/>
    </location>
</feature>
<evidence type="ECO:0000313" key="4">
    <source>
        <dbReference type="Proteomes" id="UP000714275"/>
    </source>
</evidence>
<feature type="compositionally biased region" description="Polar residues" evidence="1">
    <location>
        <begin position="220"/>
        <end position="249"/>
    </location>
</feature>
<feature type="compositionally biased region" description="Basic and acidic residues" evidence="1">
    <location>
        <begin position="286"/>
        <end position="297"/>
    </location>
</feature>
<reference evidence="3" key="1">
    <citation type="journal article" date="2020" name="New Phytol.">
        <title>Comparative genomics reveals dynamic genome evolution in host specialist ectomycorrhizal fungi.</title>
        <authorList>
            <person name="Lofgren L.A."/>
            <person name="Nguyen N.H."/>
            <person name="Vilgalys R."/>
            <person name="Ruytinx J."/>
            <person name="Liao H.L."/>
            <person name="Branco S."/>
            <person name="Kuo A."/>
            <person name="LaButti K."/>
            <person name="Lipzen A."/>
            <person name="Andreopoulos W."/>
            <person name="Pangilinan J."/>
            <person name="Riley R."/>
            <person name="Hundley H."/>
            <person name="Na H."/>
            <person name="Barry K."/>
            <person name="Grigoriev I.V."/>
            <person name="Stajich J.E."/>
            <person name="Kennedy P.G."/>
        </authorList>
    </citation>
    <scope>NUCLEOTIDE SEQUENCE</scope>
    <source>
        <strain evidence="3">DOB743</strain>
    </source>
</reference>
<dbReference type="EMBL" id="JABBWD010000007">
    <property type="protein sequence ID" value="KAG1780972.1"/>
    <property type="molecule type" value="Genomic_DNA"/>
</dbReference>
<evidence type="ECO:0000259" key="2">
    <source>
        <dbReference type="Pfam" id="PF20149"/>
    </source>
</evidence>